<dbReference type="InterPro" id="IPR001873">
    <property type="entry name" value="ENaC"/>
</dbReference>
<evidence type="ECO:0000256" key="10">
    <source>
        <dbReference type="ARBA" id="ARBA00023201"/>
    </source>
</evidence>
<keyword evidence="10 12" id="KW-0739">Sodium transport</keyword>
<dbReference type="AlphaFoldDB" id="A0A8X6UU08"/>
<comment type="similarity">
    <text evidence="2 12">Belongs to the amiloride-sensitive sodium channel (TC 1.A.6) family.</text>
</comment>
<keyword evidence="8 12" id="KW-0406">Ion transport</keyword>
<name>A0A8X6UU08_NEPPI</name>
<dbReference type="OrthoDB" id="6435270at2759"/>
<evidence type="ECO:0000256" key="7">
    <source>
        <dbReference type="ARBA" id="ARBA00023053"/>
    </source>
</evidence>
<evidence type="ECO:0000256" key="8">
    <source>
        <dbReference type="ARBA" id="ARBA00023065"/>
    </source>
</evidence>
<evidence type="ECO:0000256" key="9">
    <source>
        <dbReference type="ARBA" id="ARBA00023136"/>
    </source>
</evidence>
<dbReference type="GO" id="GO:0016020">
    <property type="term" value="C:membrane"/>
    <property type="evidence" value="ECO:0007669"/>
    <property type="project" value="UniProtKB-SubCell"/>
</dbReference>
<keyword evidence="5 12" id="KW-0812">Transmembrane</keyword>
<protein>
    <submittedName>
        <fullName evidence="14">Uncharacterized protein</fullName>
    </submittedName>
</protein>
<keyword evidence="11 12" id="KW-0407">Ion channel</keyword>
<dbReference type="Pfam" id="PF00858">
    <property type="entry name" value="ASC"/>
    <property type="match status" value="1"/>
</dbReference>
<keyword evidence="4 12" id="KW-0894">Sodium channel</keyword>
<evidence type="ECO:0000256" key="2">
    <source>
        <dbReference type="ARBA" id="ARBA00007193"/>
    </source>
</evidence>
<dbReference type="EMBL" id="BMAW01037517">
    <property type="protein sequence ID" value="GFU48832.1"/>
    <property type="molecule type" value="Genomic_DNA"/>
</dbReference>
<evidence type="ECO:0000313" key="15">
    <source>
        <dbReference type="Proteomes" id="UP000887013"/>
    </source>
</evidence>
<evidence type="ECO:0000256" key="3">
    <source>
        <dbReference type="ARBA" id="ARBA00022448"/>
    </source>
</evidence>
<evidence type="ECO:0000256" key="6">
    <source>
        <dbReference type="ARBA" id="ARBA00022989"/>
    </source>
</evidence>
<evidence type="ECO:0000256" key="13">
    <source>
        <dbReference type="SAM" id="MobiDB-lite"/>
    </source>
</evidence>
<keyword evidence="7" id="KW-0915">Sodium</keyword>
<evidence type="ECO:0000256" key="5">
    <source>
        <dbReference type="ARBA" id="ARBA00022692"/>
    </source>
</evidence>
<comment type="subcellular location">
    <subcellularLocation>
        <location evidence="1">Membrane</location>
        <topology evidence="1">Multi-pass membrane protein</topology>
    </subcellularLocation>
</comment>
<evidence type="ECO:0000256" key="12">
    <source>
        <dbReference type="RuleBase" id="RU000679"/>
    </source>
</evidence>
<feature type="non-terminal residue" evidence="14">
    <location>
        <position position="314"/>
    </location>
</feature>
<sequence>MEHPKVEGSFSWAQRNGLQAKGNTNRRRTPDILPPFHPEPPSHHVEVTSTNIDNAIIGSYYSDGKWPSFCFTINTLWSRPDIEIQKIKKSERMQIEFFIDTTYTGDNASLDEVKSLQFNSLSSSAVQMAIHSPYFVTSPFKSGTGFLGGRDYKVKIKADEKHLLPSPYQTNCTDYMSRWKARGGVGPLNQIMVLEECKLNRTISELGCVPFNIDYPHNETICKYCENCPNITEIGDNCTYLLKLYNQPCDFLSYQLEVEEKFVTVVKEKGLYIKQKGYNCTAQRRLTRRCQTVHIDIVFDEFEITNTTYNPKFE</sequence>
<evidence type="ECO:0000256" key="11">
    <source>
        <dbReference type="ARBA" id="ARBA00023303"/>
    </source>
</evidence>
<comment type="caution">
    <text evidence="14">The sequence shown here is derived from an EMBL/GenBank/DDBJ whole genome shotgun (WGS) entry which is preliminary data.</text>
</comment>
<keyword evidence="15" id="KW-1185">Reference proteome</keyword>
<gene>
    <name evidence="14" type="primary">AVEN_77921_1</name>
    <name evidence="14" type="ORF">NPIL_280331</name>
</gene>
<feature type="region of interest" description="Disordered" evidence="13">
    <location>
        <begin position="1"/>
        <end position="43"/>
    </location>
</feature>
<dbReference type="Proteomes" id="UP000887013">
    <property type="component" value="Unassembled WGS sequence"/>
</dbReference>
<keyword evidence="3 12" id="KW-0813">Transport</keyword>
<feature type="compositionally biased region" description="Polar residues" evidence="13">
    <location>
        <begin position="11"/>
        <end position="23"/>
    </location>
</feature>
<proteinExistence type="inferred from homology"/>
<reference evidence="14" key="1">
    <citation type="submission" date="2020-08" db="EMBL/GenBank/DDBJ databases">
        <title>Multicomponent nature underlies the extraordinary mechanical properties of spider dragline silk.</title>
        <authorList>
            <person name="Kono N."/>
            <person name="Nakamura H."/>
            <person name="Mori M."/>
            <person name="Yoshida Y."/>
            <person name="Ohtoshi R."/>
            <person name="Malay A.D."/>
            <person name="Moran D.A.P."/>
            <person name="Tomita M."/>
            <person name="Numata K."/>
            <person name="Arakawa K."/>
        </authorList>
    </citation>
    <scope>NUCLEOTIDE SEQUENCE</scope>
</reference>
<dbReference type="GO" id="GO:0005272">
    <property type="term" value="F:sodium channel activity"/>
    <property type="evidence" value="ECO:0007669"/>
    <property type="project" value="UniProtKB-KW"/>
</dbReference>
<keyword evidence="9" id="KW-0472">Membrane</keyword>
<keyword evidence="6" id="KW-1133">Transmembrane helix</keyword>
<accession>A0A8X6UU08</accession>
<evidence type="ECO:0000256" key="4">
    <source>
        <dbReference type="ARBA" id="ARBA00022461"/>
    </source>
</evidence>
<organism evidence="14 15">
    <name type="scientific">Nephila pilipes</name>
    <name type="common">Giant wood spider</name>
    <name type="synonym">Nephila maculata</name>
    <dbReference type="NCBI Taxonomy" id="299642"/>
    <lineage>
        <taxon>Eukaryota</taxon>
        <taxon>Metazoa</taxon>
        <taxon>Ecdysozoa</taxon>
        <taxon>Arthropoda</taxon>
        <taxon>Chelicerata</taxon>
        <taxon>Arachnida</taxon>
        <taxon>Araneae</taxon>
        <taxon>Araneomorphae</taxon>
        <taxon>Entelegynae</taxon>
        <taxon>Araneoidea</taxon>
        <taxon>Nephilidae</taxon>
        <taxon>Nephila</taxon>
    </lineage>
</organism>
<evidence type="ECO:0000313" key="14">
    <source>
        <dbReference type="EMBL" id="GFU48832.1"/>
    </source>
</evidence>
<evidence type="ECO:0000256" key="1">
    <source>
        <dbReference type="ARBA" id="ARBA00004141"/>
    </source>
</evidence>